<reference evidence="2 3" key="1">
    <citation type="submission" date="2020-04" db="EMBL/GenBank/DDBJ databases">
        <title>Perkinsus olseni comparative genomics.</title>
        <authorList>
            <person name="Bogema D.R."/>
        </authorList>
    </citation>
    <scope>NUCLEOTIDE SEQUENCE [LARGE SCALE GENOMIC DNA]</scope>
    <source>
        <strain evidence="2 3">ATCC PRA-207</strain>
    </source>
</reference>
<accession>A0A7J6SVL3</accession>
<keyword evidence="3" id="KW-1185">Reference proteome</keyword>
<evidence type="ECO:0000313" key="2">
    <source>
        <dbReference type="EMBL" id="KAF4736871.1"/>
    </source>
</evidence>
<feature type="non-terminal residue" evidence="2">
    <location>
        <position position="227"/>
    </location>
</feature>
<evidence type="ECO:0000256" key="1">
    <source>
        <dbReference type="SAM" id="MobiDB-lite"/>
    </source>
</evidence>
<proteinExistence type="predicted"/>
<sequence length="227" mass="25041">MWGGERPGMAYSCSVARMETSSVKHTLIVRIALPALKVGSTLQCEIPDERTTEATDLVTRTINQLWHQLEGFASGLQDSGGALVDLNENIAARTASWRSELESGRAVTAGPGAAEDPSLSPQGDVVLEDSRPAEEPNREGTDEDLLARPSTVENYPESDLPENAVRKLELGIQRAASEFKRELDEAFGRHSRQLLQAREELSSTRSNLEQLERRCRYMMAKLGFQEG</sequence>
<dbReference type="EMBL" id="JABANO010015434">
    <property type="protein sequence ID" value="KAF4736871.1"/>
    <property type="molecule type" value="Genomic_DNA"/>
</dbReference>
<comment type="caution">
    <text evidence="2">The sequence shown here is derived from an EMBL/GenBank/DDBJ whole genome shotgun (WGS) entry which is preliminary data.</text>
</comment>
<gene>
    <name evidence="2" type="ORF">FOZ63_013618</name>
</gene>
<name>A0A7J6SVL3_PEROL</name>
<protein>
    <submittedName>
        <fullName evidence="2">Uncharacterized protein</fullName>
    </submittedName>
</protein>
<dbReference type="Proteomes" id="UP000553632">
    <property type="component" value="Unassembled WGS sequence"/>
</dbReference>
<evidence type="ECO:0000313" key="3">
    <source>
        <dbReference type="Proteomes" id="UP000553632"/>
    </source>
</evidence>
<feature type="region of interest" description="Disordered" evidence="1">
    <location>
        <begin position="102"/>
        <end position="158"/>
    </location>
</feature>
<dbReference type="AlphaFoldDB" id="A0A7J6SVL3"/>
<feature type="compositionally biased region" description="Basic and acidic residues" evidence="1">
    <location>
        <begin position="128"/>
        <end position="140"/>
    </location>
</feature>
<organism evidence="2 3">
    <name type="scientific">Perkinsus olseni</name>
    <name type="common">Perkinsus atlanticus</name>
    <dbReference type="NCBI Taxonomy" id="32597"/>
    <lineage>
        <taxon>Eukaryota</taxon>
        <taxon>Sar</taxon>
        <taxon>Alveolata</taxon>
        <taxon>Perkinsozoa</taxon>
        <taxon>Perkinsea</taxon>
        <taxon>Perkinsida</taxon>
        <taxon>Perkinsidae</taxon>
        <taxon>Perkinsus</taxon>
    </lineage>
</organism>